<dbReference type="AlphaFoldDB" id="A0A1I5EK12"/>
<dbReference type="OrthoDB" id="517279at2"/>
<dbReference type="GO" id="GO:0006508">
    <property type="term" value="P:proteolysis"/>
    <property type="evidence" value="ECO:0007669"/>
    <property type="project" value="UniProtKB-KW"/>
</dbReference>
<reference evidence="8" key="1">
    <citation type="submission" date="2016-10" db="EMBL/GenBank/DDBJ databases">
        <authorList>
            <person name="Varghese N."/>
            <person name="Submissions S."/>
        </authorList>
    </citation>
    <scope>NUCLEOTIDE SEQUENCE [LARGE SCALE GENOMIC DNA]</scope>
    <source>
        <strain evidence="8">DS-12</strain>
    </source>
</reference>
<dbReference type="Proteomes" id="UP000199036">
    <property type="component" value="Unassembled WGS sequence"/>
</dbReference>
<keyword evidence="2" id="KW-0479">Metal-binding</keyword>
<proteinExistence type="predicted"/>
<evidence type="ECO:0000256" key="2">
    <source>
        <dbReference type="ARBA" id="ARBA00022723"/>
    </source>
</evidence>
<accession>A0A1I5EK12</accession>
<keyword evidence="5" id="KW-0482">Metalloprotease</keyword>
<dbReference type="SUPFAM" id="SSF102712">
    <property type="entry name" value="JAB1/MPN domain"/>
    <property type="match status" value="1"/>
</dbReference>
<evidence type="ECO:0000256" key="3">
    <source>
        <dbReference type="ARBA" id="ARBA00022801"/>
    </source>
</evidence>
<dbReference type="EMBL" id="FOVI01000021">
    <property type="protein sequence ID" value="SFO11844.1"/>
    <property type="molecule type" value="Genomic_DNA"/>
</dbReference>
<keyword evidence="8" id="KW-1185">Reference proteome</keyword>
<dbReference type="Pfam" id="PF14464">
    <property type="entry name" value="Prok-JAB"/>
    <property type="match status" value="1"/>
</dbReference>
<evidence type="ECO:0000256" key="1">
    <source>
        <dbReference type="ARBA" id="ARBA00022670"/>
    </source>
</evidence>
<sequence>MNIRCYNFNLSISQSVLKIFNRYVQIHPKSPESGGILTGEIYDNIINLLNCSEPSDLDQRSRYNFSRSFIAAQKFINEKFKISRGREIYLGEWHTHPEDHPSPSNTDRKNFLKTIKNNHLNSNVHFMIIIGRLSIYIEIYIDKKFDEKIIVTRSDL</sequence>
<dbReference type="STRING" id="913024.SAMN05421741_1217"/>
<dbReference type="GO" id="GO:0046872">
    <property type="term" value="F:metal ion binding"/>
    <property type="evidence" value="ECO:0007669"/>
    <property type="project" value="UniProtKB-KW"/>
</dbReference>
<dbReference type="Gene3D" id="3.40.140.10">
    <property type="entry name" value="Cytidine Deaminase, domain 2"/>
    <property type="match status" value="1"/>
</dbReference>
<protein>
    <submittedName>
        <fullName evidence="7">Integrative and conjugative element protein, VC0181 family</fullName>
    </submittedName>
</protein>
<feature type="domain" description="JAB" evidence="6">
    <location>
        <begin position="31"/>
        <end position="132"/>
    </location>
</feature>
<evidence type="ECO:0000256" key="5">
    <source>
        <dbReference type="ARBA" id="ARBA00023049"/>
    </source>
</evidence>
<evidence type="ECO:0000256" key="4">
    <source>
        <dbReference type="ARBA" id="ARBA00022833"/>
    </source>
</evidence>
<organism evidence="7 8">
    <name type="scientific">Paenimyroides ummariense</name>
    <dbReference type="NCBI Taxonomy" id="913024"/>
    <lineage>
        <taxon>Bacteria</taxon>
        <taxon>Pseudomonadati</taxon>
        <taxon>Bacteroidota</taxon>
        <taxon>Flavobacteriia</taxon>
        <taxon>Flavobacteriales</taxon>
        <taxon>Flavobacteriaceae</taxon>
        <taxon>Paenimyroides</taxon>
    </lineage>
</organism>
<dbReference type="InterPro" id="IPR028090">
    <property type="entry name" value="JAB_dom_prok"/>
</dbReference>
<keyword evidence="4" id="KW-0862">Zinc</keyword>
<evidence type="ECO:0000313" key="7">
    <source>
        <dbReference type="EMBL" id="SFO11844.1"/>
    </source>
</evidence>
<gene>
    <name evidence="7" type="ORF">SAMN05421741_1217</name>
</gene>
<keyword evidence="3" id="KW-0378">Hydrolase</keyword>
<dbReference type="GO" id="GO:0008237">
    <property type="term" value="F:metallopeptidase activity"/>
    <property type="evidence" value="ECO:0007669"/>
    <property type="project" value="UniProtKB-KW"/>
</dbReference>
<evidence type="ECO:0000313" key="8">
    <source>
        <dbReference type="Proteomes" id="UP000199036"/>
    </source>
</evidence>
<evidence type="ECO:0000259" key="6">
    <source>
        <dbReference type="Pfam" id="PF14464"/>
    </source>
</evidence>
<name>A0A1I5EK12_9FLAO</name>
<keyword evidence="1" id="KW-0645">Protease</keyword>